<dbReference type="Proteomes" id="UP001163603">
    <property type="component" value="Chromosome 11"/>
</dbReference>
<comment type="caution">
    <text evidence="1">The sequence shown here is derived from an EMBL/GenBank/DDBJ whole genome shotgun (WGS) entry which is preliminary data.</text>
</comment>
<accession>A0ACC0XQI8</accession>
<protein>
    <submittedName>
        <fullName evidence="1">Uncharacterized protein</fullName>
    </submittedName>
</protein>
<reference evidence="2" key="1">
    <citation type="journal article" date="2023" name="G3 (Bethesda)">
        <title>Genome assembly and association tests identify interacting loci associated with vigor, precocity, and sex in interspecific pistachio rootstocks.</title>
        <authorList>
            <person name="Palmer W."/>
            <person name="Jacygrad E."/>
            <person name="Sagayaradj S."/>
            <person name="Cavanaugh K."/>
            <person name="Han R."/>
            <person name="Bertier L."/>
            <person name="Beede B."/>
            <person name="Kafkas S."/>
            <person name="Golino D."/>
            <person name="Preece J."/>
            <person name="Michelmore R."/>
        </authorList>
    </citation>
    <scope>NUCLEOTIDE SEQUENCE [LARGE SCALE GENOMIC DNA]</scope>
</reference>
<evidence type="ECO:0000313" key="2">
    <source>
        <dbReference type="Proteomes" id="UP001163603"/>
    </source>
</evidence>
<organism evidence="1 2">
    <name type="scientific">Pistacia integerrima</name>
    <dbReference type="NCBI Taxonomy" id="434235"/>
    <lineage>
        <taxon>Eukaryota</taxon>
        <taxon>Viridiplantae</taxon>
        <taxon>Streptophyta</taxon>
        <taxon>Embryophyta</taxon>
        <taxon>Tracheophyta</taxon>
        <taxon>Spermatophyta</taxon>
        <taxon>Magnoliopsida</taxon>
        <taxon>eudicotyledons</taxon>
        <taxon>Gunneridae</taxon>
        <taxon>Pentapetalae</taxon>
        <taxon>rosids</taxon>
        <taxon>malvids</taxon>
        <taxon>Sapindales</taxon>
        <taxon>Anacardiaceae</taxon>
        <taxon>Pistacia</taxon>
    </lineage>
</organism>
<gene>
    <name evidence="1" type="ORF">Pint_32729</name>
</gene>
<proteinExistence type="predicted"/>
<keyword evidence="2" id="KW-1185">Reference proteome</keyword>
<name>A0ACC0XQI8_9ROSI</name>
<evidence type="ECO:0000313" key="1">
    <source>
        <dbReference type="EMBL" id="KAJ0021368.1"/>
    </source>
</evidence>
<dbReference type="EMBL" id="CM047746">
    <property type="protein sequence ID" value="KAJ0021368.1"/>
    <property type="molecule type" value="Genomic_DNA"/>
</dbReference>
<sequence length="60" mass="6564">MSNPMGRNGEPKEVSSLVAFLCLPEASYITGQTICVDGGFTVNDFFFPIKKSTIFLPSLF</sequence>